<evidence type="ECO:0000256" key="2">
    <source>
        <dbReference type="SAM" id="Phobius"/>
    </source>
</evidence>
<dbReference type="Proteomes" id="UP000012174">
    <property type="component" value="Unassembled WGS sequence"/>
</dbReference>
<reference evidence="4" key="1">
    <citation type="journal article" date="2013" name="Genome Announc.">
        <title>Draft genome sequence of the grapevine dieback fungus Eutypa lata UCR-EL1.</title>
        <authorList>
            <person name="Blanco-Ulate B."/>
            <person name="Rolshausen P.E."/>
            <person name="Cantu D."/>
        </authorList>
    </citation>
    <scope>NUCLEOTIDE SEQUENCE [LARGE SCALE GENOMIC DNA]</scope>
    <source>
        <strain evidence="4">UCR-EL1</strain>
    </source>
</reference>
<evidence type="ECO:0000313" key="3">
    <source>
        <dbReference type="EMBL" id="EMR65418.1"/>
    </source>
</evidence>
<gene>
    <name evidence="3" type="ORF">UCREL1_7612</name>
</gene>
<organism evidence="3 4">
    <name type="scientific">Eutypa lata (strain UCR-EL1)</name>
    <name type="common">Grapevine dieback disease fungus</name>
    <name type="synonym">Eutypa armeniacae</name>
    <dbReference type="NCBI Taxonomy" id="1287681"/>
    <lineage>
        <taxon>Eukaryota</taxon>
        <taxon>Fungi</taxon>
        <taxon>Dikarya</taxon>
        <taxon>Ascomycota</taxon>
        <taxon>Pezizomycotina</taxon>
        <taxon>Sordariomycetes</taxon>
        <taxon>Xylariomycetidae</taxon>
        <taxon>Xylariales</taxon>
        <taxon>Diatrypaceae</taxon>
        <taxon>Eutypa</taxon>
    </lineage>
</organism>
<keyword evidence="2" id="KW-0812">Transmembrane</keyword>
<dbReference type="OMA" id="LADWWGL"/>
<feature type="transmembrane region" description="Helical" evidence="2">
    <location>
        <begin position="177"/>
        <end position="194"/>
    </location>
</feature>
<feature type="compositionally biased region" description="Low complexity" evidence="1">
    <location>
        <begin position="390"/>
        <end position="402"/>
    </location>
</feature>
<keyword evidence="2" id="KW-0472">Membrane</keyword>
<feature type="transmembrane region" description="Helical" evidence="2">
    <location>
        <begin position="287"/>
        <end position="305"/>
    </location>
</feature>
<sequence length="413" mass="43932">MEMLKRGFPNWSQTPIPHFQPSAGGLIALADLGTIANRTAIVGGSSWLDSLLLAPGLHYQQAAGALVGGDSSKASYDAIEIYNGKTLTYSITNPATIRYLQRLAAAGQKVVVDVGSIPHRSHFSTGRRRRSMGQRATIWADQGSDLGWVSHALYLASPVLTVLAFVFMILLQEWWGVALLLALMLSRILNIWVIKQRANQPVSIPTPPPSSPPPPSPIPDLGDLLTEYVVDLGHGRSVSLRGLASDLKAITTGPWLSTKTHVQGYLEATAKLIVYLVAAFSGNMTQAGNLVFMALLIITAGLLGLSNGHAKTLRMHGRIAAPTSDSLPYHHHHHDSSHPHQPPPASSLSPPISSPPLSGSVGGKDGAAEQCASVDGSSPYPDSGSWGADSSTWPPTTRRTSTGFSGLEDHREV</sequence>
<feature type="transmembrane region" description="Helical" evidence="2">
    <location>
        <begin position="152"/>
        <end position="171"/>
    </location>
</feature>
<accession>M7SLZ8</accession>
<dbReference type="KEGG" id="ela:UCREL1_7612"/>
<evidence type="ECO:0000313" key="4">
    <source>
        <dbReference type="Proteomes" id="UP000012174"/>
    </source>
</evidence>
<feature type="compositionally biased region" description="Low complexity" evidence="1">
    <location>
        <begin position="346"/>
        <end position="359"/>
    </location>
</feature>
<dbReference type="eggNOG" id="ENOG502QTB6">
    <property type="taxonomic scope" value="Eukaryota"/>
</dbReference>
<dbReference type="OrthoDB" id="2956246at2759"/>
<evidence type="ECO:0000256" key="1">
    <source>
        <dbReference type="SAM" id="MobiDB-lite"/>
    </source>
</evidence>
<dbReference type="AlphaFoldDB" id="M7SLZ8"/>
<dbReference type="HOGENOM" id="CLU_026024_2_1_1"/>
<keyword evidence="2" id="KW-1133">Transmembrane helix</keyword>
<name>M7SLZ8_EUTLA</name>
<feature type="region of interest" description="Disordered" evidence="1">
    <location>
        <begin position="323"/>
        <end position="413"/>
    </location>
</feature>
<dbReference type="EMBL" id="KB706870">
    <property type="protein sequence ID" value="EMR65418.1"/>
    <property type="molecule type" value="Genomic_DNA"/>
</dbReference>
<keyword evidence="4" id="KW-1185">Reference proteome</keyword>
<proteinExistence type="predicted"/>
<protein>
    <submittedName>
        <fullName evidence="3">Uncharacterized protein</fullName>
    </submittedName>
</protein>